<evidence type="ECO:0000313" key="1">
    <source>
        <dbReference type="EMBL" id="JAH17224.1"/>
    </source>
</evidence>
<proteinExistence type="predicted"/>
<organism evidence="1">
    <name type="scientific">Anguilla anguilla</name>
    <name type="common">European freshwater eel</name>
    <name type="synonym">Muraena anguilla</name>
    <dbReference type="NCBI Taxonomy" id="7936"/>
    <lineage>
        <taxon>Eukaryota</taxon>
        <taxon>Metazoa</taxon>
        <taxon>Chordata</taxon>
        <taxon>Craniata</taxon>
        <taxon>Vertebrata</taxon>
        <taxon>Euteleostomi</taxon>
        <taxon>Actinopterygii</taxon>
        <taxon>Neopterygii</taxon>
        <taxon>Teleostei</taxon>
        <taxon>Anguilliformes</taxon>
        <taxon>Anguillidae</taxon>
        <taxon>Anguilla</taxon>
    </lineage>
</organism>
<protein>
    <submittedName>
        <fullName evidence="1">Uncharacterized protein</fullName>
    </submittedName>
</protein>
<dbReference type="EMBL" id="GBXM01099280">
    <property type="protein sequence ID" value="JAH09297.1"/>
    <property type="molecule type" value="Transcribed_RNA"/>
</dbReference>
<reference evidence="1" key="2">
    <citation type="journal article" date="2015" name="Fish Shellfish Immunol.">
        <title>Early steps in the European eel (Anguilla anguilla)-Vibrio vulnificus interaction in the gills: Role of the RtxA13 toxin.</title>
        <authorList>
            <person name="Callol A."/>
            <person name="Pajuelo D."/>
            <person name="Ebbesson L."/>
            <person name="Teles M."/>
            <person name="MacKenzie S."/>
            <person name="Amaro C."/>
        </authorList>
    </citation>
    <scope>NUCLEOTIDE SEQUENCE</scope>
</reference>
<sequence>MICGSISCLLQDLTGRRPLPSAFL</sequence>
<dbReference type="AlphaFoldDB" id="A0A0E9QKD5"/>
<dbReference type="EMBL" id="GBXM01091353">
    <property type="protein sequence ID" value="JAH17224.1"/>
    <property type="molecule type" value="Transcribed_RNA"/>
</dbReference>
<accession>A0A0E9QKD5</accession>
<reference evidence="1" key="1">
    <citation type="submission" date="2014-11" db="EMBL/GenBank/DDBJ databases">
        <authorList>
            <person name="Amaro Gonzalez C."/>
        </authorList>
    </citation>
    <scope>NUCLEOTIDE SEQUENCE</scope>
</reference>
<name>A0A0E9QKD5_ANGAN</name>